<keyword evidence="2 3" id="KW-0687">Ribonucleoprotein</keyword>
<evidence type="ECO:0000259" key="6">
    <source>
        <dbReference type="Pfam" id="PF00347"/>
    </source>
</evidence>
<dbReference type="InterPro" id="IPR002358">
    <property type="entry name" value="Ribosomal_uL6_CS"/>
</dbReference>
<keyword evidence="8" id="KW-1185">Reference proteome</keyword>
<keyword evidence="1 3" id="KW-0689">Ribosomal protein</keyword>
<dbReference type="InterPro" id="IPR020040">
    <property type="entry name" value="Ribosomal_uL6_a/b-dom"/>
</dbReference>
<feature type="domain" description="Large ribosomal subunit protein uL6 alpha-beta" evidence="6">
    <location>
        <begin position="11"/>
        <end position="82"/>
    </location>
</feature>
<evidence type="ECO:0000256" key="5">
    <source>
        <dbReference type="RuleBase" id="RU003870"/>
    </source>
</evidence>
<dbReference type="Gene3D" id="3.90.930.12">
    <property type="entry name" value="Ribosomal protein L6, alpha-beta domain"/>
    <property type="match status" value="2"/>
</dbReference>
<evidence type="ECO:0000256" key="3">
    <source>
        <dbReference type="HAMAP-Rule" id="MF_01365"/>
    </source>
</evidence>
<gene>
    <name evidence="3 7" type="primary">rplF</name>
    <name evidence="7" type="ORF">DPPLL_05110</name>
</gene>
<comment type="subunit">
    <text evidence="3">Part of the 50S ribosomal subunit.</text>
</comment>
<evidence type="ECO:0000256" key="4">
    <source>
        <dbReference type="RuleBase" id="RU003869"/>
    </source>
</evidence>
<comment type="similarity">
    <text evidence="3 4">Belongs to the universal ribosomal protein uL6 family.</text>
</comment>
<sequence>MSRIGKLPIPVPAGVTVEISGQDISVSGKKGSLNRTVHPEIALELKDGQILVDGKKDGRNVSAFRGLTRSLVNNMVIGVDQGFKRILVIEGVGYRASMSGTSLSLSVGYSNPVEFSLPQGVAASVEGNNKIVLESIDKEILGLTAAKIRAIRKPEPYKGKGIRYEDERIVRKAGKTGAK</sequence>
<dbReference type="NCBIfam" id="TIGR03654">
    <property type="entry name" value="L6_bact"/>
    <property type="match status" value="1"/>
</dbReference>
<feature type="domain" description="Large ribosomal subunit protein uL6 alpha-beta" evidence="6">
    <location>
        <begin position="91"/>
        <end position="164"/>
    </location>
</feature>
<accession>A0ABN6LZU0</accession>
<dbReference type="SUPFAM" id="SSF56053">
    <property type="entry name" value="Ribosomal protein L6"/>
    <property type="match status" value="2"/>
</dbReference>
<dbReference type="Proteomes" id="UP000830055">
    <property type="component" value="Chromosome"/>
</dbReference>
<dbReference type="InterPro" id="IPR000702">
    <property type="entry name" value="Ribosomal_uL6-like"/>
</dbReference>
<dbReference type="Pfam" id="PF00347">
    <property type="entry name" value="Ribosomal_L6"/>
    <property type="match status" value="2"/>
</dbReference>
<dbReference type="EMBL" id="AP025516">
    <property type="protein sequence ID" value="BDD86146.1"/>
    <property type="molecule type" value="Genomic_DNA"/>
</dbReference>
<dbReference type="PRINTS" id="PR00059">
    <property type="entry name" value="RIBOSOMALL6"/>
</dbReference>
<evidence type="ECO:0000313" key="8">
    <source>
        <dbReference type="Proteomes" id="UP000830055"/>
    </source>
</evidence>
<name>A0ABN6LZU0_9BACT</name>
<evidence type="ECO:0000256" key="1">
    <source>
        <dbReference type="ARBA" id="ARBA00022980"/>
    </source>
</evidence>
<evidence type="ECO:0000256" key="2">
    <source>
        <dbReference type="ARBA" id="ARBA00023274"/>
    </source>
</evidence>
<dbReference type="InterPro" id="IPR019906">
    <property type="entry name" value="Ribosomal_uL6_bac-type"/>
</dbReference>
<dbReference type="InterPro" id="IPR036789">
    <property type="entry name" value="Ribosomal_uL6-like_a/b-dom_sf"/>
</dbReference>
<dbReference type="PIRSF" id="PIRSF002162">
    <property type="entry name" value="Ribosomal_L6"/>
    <property type="match status" value="1"/>
</dbReference>
<keyword evidence="3 5" id="KW-0699">rRNA-binding</keyword>
<organism evidence="7 8">
    <name type="scientific">Desulfofustis limnaeus</name>
    <dbReference type="NCBI Taxonomy" id="2740163"/>
    <lineage>
        <taxon>Bacteria</taxon>
        <taxon>Pseudomonadati</taxon>
        <taxon>Thermodesulfobacteriota</taxon>
        <taxon>Desulfobulbia</taxon>
        <taxon>Desulfobulbales</taxon>
        <taxon>Desulfocapsaceae</taxon>
        <taxon>Desulfofustis</taxon>
    </lineage>
</organism>
<dbReference type="PROSITE" id="PS00525">
    <property type="entry name" value="RIBOSOMAL_L6_1"/>
    <property type="match status" value="1"/>
</dbReference>
<evidence type="ECO:0000313" key="7">
    <source>
        <dbReference type="EMBL" id="BDD86146.1"/>
    </source>
</evidence>
<dbReference type="HAMAP" id="MF_01365_B">
    <property type="entry name" value="Ribosomal_uL6_B"/>
    <property type="match status" value="1"/>
</dbReference>
<dbReference type="PANTHER" id="PTHR11655:SF14">
    <property type="entry name" value="LARGE RIBOSOMAL SUBUNIT PROTEIN UL6M"/>
    <property type="match status" value="1"/>
</dbReference>
<protein>
    <recommendedName>
        <fullName evidence="3">Large ribosomal subunit protein uL6</fullName>
    </recommendedName>
</protein>
<keyword evidence="3 5" id="KW-0694">RNA-binding</keyword>
<comment type="function">
    <text evidence="3 5">This protein binds to the 23S rRNA, and is important in its secondary structure. It is located near the subunit interface in the base of the L7/L12 stalk, and near the tRNA binding site of the peptidyltransferase center.</text>
</comment>
<dbReference type="PANTHER" id="PTHR11655">
    <property type="entry name" value="60S/50S RIBOSOMAL PROTEIN L6/L9"/>
    <property type="match status" value="1"/>
</dbReference>
<reference evidence="7 8" key="1">
    <citation type="submission" date="2022-01" db="EMBL/GenBank/DDBJ databases">
        <title>Desulfofustis limnae sp. nov., a novel mesophilic sulfate-reducing bacterium isolated from marsh soil.</title>
        <authorList>
            <person name="Watanabe M."/>
            <person name="Takahashi A."/>
            <person name="Kojima H."/>
            <person name="Fukui M."/>
        </authorList>
    </citation>
    <scope>NUCLEOTIDE SEQUENCE [LARGE SCALE GENOMIC DNA]</scope>
    <source>
        <strain evidence="7 8">PPLL</strain>
    </source>
</reference>
<dbReference type="RefSeq" id="WP_284153242.1">
    <property type="nucleotide sequence ID" value="NZ_AP025516.1"/>
</dbReference>
<dbReference type="GO" id="GO:0005840">
    <property type="term" value="C:ribosome"/>
    <property type="evidence" value="ECO:0007669"/>
    <property type="project" value="UniProtKB-KW"/>
</dbReference>
<proteinExistence type="inferred from homology"/>